<dbReference type="InterPro" id="IPR037152">
    <property type="entry name" value="L-asparaginase_N_sf"/>
</dbReference>
<dbReference type="GO" id="GO:0004067">
    <property type="term" value="F:asparaginase activity"/>
    <property type="evidence" value="ECO:0007669"/>
    <property type="project" value="UniProtKB-UniRule"/>
</dbReference>
<dbReference type="Pfam" id="PF00710">
    <property type="entry name" value="Asparaginase"/>
    <property type="match status" value="1"/>
</dbReference>
<dbReference type="CDD" id="cd08963">
    <property type="entry name" value="L-asparaginase_I"/>
    <property type="match status" value="1"/>
</dbReference>
<name>D1B5M2_THEAS</name>
<dbReference type="KEGG" id="tai:Taci_1081"/>
<dbReference type="HOGENOM" id="CLU_799092_0_0_0"/>
<feature type="active site" description="O-isoaspartyl threonine intermediate" evidence="1">
    <location>
        <position position="12"/>
    </location>
</feature>
<dbReference type="Gene3D" id="3.40.50.1170">
    <property type="entry name" value="L-asparaginase, N-terminal domain"/>
    <property type="match status" value="1"/>
</dbReference>
<dbReference type="InterPro" id="IPR027475">
    <property type="entry name" value="Asparaginase/glutaminase_AS2"/>
</dbReference>
<dbReference type="PROSITE" id="PS00917">
    <property type="entry name" value="ASN_GLN_ASE_2"/>
    <property type="match status" value="1"/>
</dbReference>
<feature type="binding site" evidence="2">
    <location>
        <position position="60"/>
    </location>
    <ligand>
        <name>substrate</name>
    </ligand>
</feature>
<dbReference type="InterPro" id="IPR041725">
    <property type="entry name" value="L-asparaginase_I"/>
</dbReference>
<dbReference type="Proteomes" id="UP000002030">
    <property type="component" value="Chromosome"/>
</dbReference>
<evidence type="ECO:0000259" key="4">
    <source>
        <dbReference type="Pfam" id="PF00710"/>
    </source>
</evidence>
<keyword evidence="6" id="KW-1185">Reference proteome</keyword>
<evidence type="ECO:0000256" key="3">
    <source>
        <dbReference type="PROSITE-ProRule" id="PRU10100"/>
    </source>
</evidence>
<dbReference type="EMBL" id="CP001818">
    <property type="protein sequence ID" value="ACZ19313.1"/>
    <property type="molecule type" value="Genomic_DNA"/>
</dbReference>
<dbReference type="EnsemblBacteria" id="ACZ19313">
    <property type="protein sequence ID" value="ACZ19313"/>
    <property type="gene ID" value="Taci_1081"/>
</dbReference>
<proteinExistence type="predicted"/>
<evidence type="ECO:0000256" key="2">
    <source>
        <dbReference type="PIRSR" id="PIRSR001220-2"/>
    </source>
</evidence>
<dbReference type="InterPro" id="IPR036152">
    <property type="entry name" value="Asp/glu_Ase-like_sf"/>
</dbReference>
<dbReference type="OrthoDB" id="9788068at2"/>
<dbReference type="AlphaFoldDB" id="D1B5M2"/>
<dbReference type="PROSITE" id="PS51732">
    <property type="entry name" value="ASN_GLN_ASE_3"/>
    <property type="match status" value="1"/>
</dbReference>
<protein>
    <submittedName>
        <fullName evidence="5">Asparaginase/glutaminase</fullName>
    </submittedName>
</protein>
<reference evidence="5 6" key="1">
    <citation type="journal article" date="2009" name="Stand. Genomic Sci.">
        <title>Complete genome sequence of Thermanaerovibrio acidaminovorans type strain (Su883).</title>
        <authorList>
            <person name="Chovatia M."/>
            <person name="Sikorski J."/>
            <person name="Schroder M."/>
            <person name="Lapidus A."/>
            <person name="Nolan M."/>
            <person name="Tice H."/>
            <person name="Glavina Del Rio T."/>
            <person name="Copeland A."/>
            <person name="Cheng J.F."/>
            <person name="Lucas S."/>
            <person name="Chen F."/>
            <person name="Bruce D."/>
            <person name="Goodwin L."/>
            <person name="Pitluck S."/>
            <person name="Ivanova N."/>
            <person name="Mavromatis K."/>
            <person name="Ovchinnikova G."/>
            <person name="Pati A."/>
            <person name="Chen A."/>
            <person name="Palaniappan K."/>
            <person name="Land M."/>
            <person name="Hauser L."/>
            <person name="Chang Y.J."/>
            <person name="Jeffries C.D."/>
            <person name="Chain P."/>
            <person name="Saunders E."/>
            <person name="Detter J.C."/>
            <person name="Brettin T."/>
            <person name="Rohde M."/>
            <person name="Goker M."/>
            <person name="Spring S."/>
            <person name="Bristow J."/>
            <person name="Markowitz V."/>
            <person name="Hugenholtz P."/>
            <person name="Kyrpides N.C."/>
            <person name="Klenk H.P."/>
            <person name="Eisen J.A."/>
        </authorList>
    </citation>
    <scope>NUCLEOTIDE SEQUENCE [LARGE SCALE GENOMIC DNA]</scope>
    <source>
        <strain evidence="6">ATCC 49978 / DSM 6589 / Su883</strain>
    </source>
</reference>
<dbReference type="PATRIC" id="fig|525903.6.peg.1080"/>
<dbReference type="eggNOG" id="COG0252">
    <property type="taxonomic scope" value="Bacteria"/>
</dbReference>
<evidence type="ECO:0000313" key="5">
    <source>
        <dbReference type="EMBL" id="ACZ19313.1"/>
    </source>
</evidence>
<dbReference type="PIRSF" id="PIRSF500176">
    <property type="entry name" value="L_ASNase"/>
    <property type="match status" value="1"/>
</dbReference>
<organism evidence="5 6">
    <name type="scientific">Thermanaerovibrio acidaminovorans (strain ATCC 49978 / DSM 6589 / Su883)</name>
    <name type="common">Selenomonas acidaminovorans</name>
    <dbReference type="NCBI Taxonomy" id="525903"/>
    <lineage>
        <taxon>Bacteria</taxon>
        <taxon>Thermotogati</taxon>
        <taxon>Synergistota</taxon>
        <taxon>Synergistia</taxon>
        <taxon>Synergistales</taxon>
        <taxon>Synergistaceae</taxon>
        <taxon>Thermanaerovibrio</taxon>
    </lineage>
</organism>
<feature type="binding site" evidence="2">
    <location>
        <begin position="92"/>
        <end position="93"/>
    </location>
    <ligand>
        <name>substrate</name>
    </ligand>
</feature>
<evidence type="ECO:0000313" key="6">
    <source>
        <dbReference type="Proteomes" id="UP000002030"/>
    </source>
</evidence>
<dbReference type="SMART" id="SM00870">
    <property type="entry name" value="Asparaginase"/>
    <property type="match status" value="1"/>
</dbReference>
<dbReference type="RefSeq" id="WP_012869828.1">
    <property type="nucleotide sequence ID" value="NC_013522.1"/>
</dbReference>
<dbReference type="STRING" id="525903.Taci_1081"/>
<feature type="active site" evidence="3">
    <location>
        <position position="92"/>
    </location>
</feature>
<dbReference type="SUPFAM" id="SSF53774">
    <property type="entry name" value="Glutaminase/Asparaginase"/>
    <property type="match status" value="1"/>
</dbReference>
<dbReference type="PANTHER" id="PTHR11707">
    <property type="entry name" value="L-ASPARAGINASE"/>
    <property type="match status" value="1"/>
</dbReference>
<evidence type="ECO:0000256" key="1">
    <source>
        <dbReference type="PIRSR" id="PIRSR001220-1"/>
    </source>
</evidence>
<accession>D1B5M2</accession>
<dbReference type="InterPro" id="IPR027474">
    <property type="entry name" value="L-asparaginase_N"/>
</dbReference>
<dbReference type="SFLD" id="SFLDS00057">
    <property type="entry name" value="Glutaminase/Asparaginase"/>
    <property type="match status" value="1"/>
</dbReference>
<dbReference type="InterPro" id="IPR006034">
    <property type="entry name" value="Asparaginase/glutaminase-like"/>
</dbReference>
<feature type="domain" description="L-asparaginase N-terminal" evidence="4">
    <location>
        <begin position="3"/>
        <end position="176"/>
    </location>
</feature>
<dbReference type="PRINTS" id="PR00139">
    <property type="entry name" value="ASNGLNASE"/>
</dbReference>
<dbReference type="PIRSF" id="PIRSF001220">
    <property type="entry name" value="L-ASNase_gatD"/>
    <property type="match status" value="1"/>
</dbReference>
<gene>
    <name evidence="5" type="ordered locus">Taci_1081</name>
</gene>
<sequence>MAKVRVILTGGTIGSDRGGGGAMPSREASDFLTGTLRDLFNDRGVEPDFVYPWGRGGIDSSDMSPSGWLQLTRGVVEGICSGASGALILHGTDTMAYSAAWLSLCLAGCPVPVVLTGSQFTRNYMPEDGTVNLKGAVQVICSNVRGVWVYFNWKLIQGNRAHKARASHPDAFTAMGGFPLFFNPEWGLANEPGIPAGSIGWSPGEELQLLMGMSGDQVDRVCGAIRWIFTAPGSPVCLHGGEEILGVVGYGAGNIPQRVKGAILEAYAGRGRKPIILACSQAEGDMKNPSQYAAVGMGSLAREGFTVMGQMDYPVEFVHALACYSLLLSSCGADPVKVMGRYLRSYS</sequence>
<dbReference type="PANTHER" id="PTHR11707:SF28">
    <property type="entry name" value="60 KDA LYSOPHOSPHOLIPASE"/>
    <property type="match status" value="1"/>
</dbReference>